<accession>A0AC60P1B2</accession>
<evidence type="ECO:0000313" key="2">
    <source>
        <dbReference type="Proteomes" id="UP000805193"/>
    </source>
</evidence>
<reference evidence="1 2" key="1">
    <citation type="journal article" date="2020" name="Cell">
        <title>Large-Scale Comparative Analyses of Tick Genomes Elucidate Their Genetic Diversity and Vector Capacities.</title>
        <authorList>
            <consortium name="Tick Genome and Microbiome Consortium (TIGMIC)"/>
            <person name="Jia N."/>
            <person name="Wang J."/>
            <person name="Shi W."/>
            <person name="Du L."/>
            <person name="Sun Y."/>
            <person name="Zhan W."/>
            <person name="Jiang J.F."/>
            <person name="Wang Q."/>
            <person name="Zhang B."/>
            <person name="Ji P."/>
            <person name="Bell-Sakyi L."/>
            <person name="Cui X.M."/>
            <person name="Yuan T.T."/>
            <person name="Jiang B.G."/>
            <person name="Yang W.F."/>
            <person name="Lam T.T."/>
            <person name="Chang Q.C."/>
            <person name="Ding S.J."/>
            <person name="Wang X.J."/>
            <person name="Zhu J.G."/>
            <person name="Ruan X.D."/>
            <person name="Zhao L."/>
            <person name="Wei J.T."/>
            <person name="Ye R.Z."/>
            <person name="Que T.C."/>
            <person name="Du C.H."/>
            <person name="Zhou Y.H."/>
            <person name="Cheng J.X."/>
            <person name="Dai P.F."/>
            <person name="Guo W.B."/>
            <person name="Han X.H."/>
            <person name="Huang E.J."/>
            <person name="Li L.F."/>
            <person name="Wei W."/>
            <person name="Gao Y.C."/>
            <person name="Liu J.Z."/>
            <person name="Shao H.Z."/>
            <person name="Wang X."/>
            <person name="Wang C.C."/>
            <person name="Yang T.C."/>
            <person name="Huo Q.B."/>
            <person name="Li W."/>
            <person name="Chen H.Y."/>
            <person name="Chen S.E."/>
            <person name="Zhou L.G."/>
            <person name="Ni X.B."/>
            <person name="Tian J.H."/>
            <person name="Sheng Y."/>
            <person name="Liu T."/>
            <person name="Pan Y.S."/>
            <person name="Xia L.Y."/>
            <person name="Li J."/>
            <person name="Zhao F."/>
            <person name="Cao W.C."/>
        </authorList>
    </citation>
    <scope>NUCLEOTIDE SEQUENCE [LARGE SCALE GENOMIC DNA]</scope>
    <source>
        <strain evidence="1">Iper-2018</strain>
    </source>
</reference>
<protein>
    <submittedName>
        <fullName evidence="1">Uncharacterized protein</fullName>
    </submittedName>
</protein>
<keyword evidence="2" id="KW-1185">Reference proteome</keyword>
<dbReference type="EMBL" id="JABSTQ010011302">
    <property type="protein sequence ID" value="KAG0412994.1"/>
    <property type="molecule type" value="Genomic_DNA"/>
</dbReference>
<sequence>MHKVVEQDKDFIVDWENVTQSRLLEFVNSQSRQLEEVSENDDADPTCKTKRRKLEKNALYDREALSIADEDWGEIVKTKSGRIKIRYPDKPPKYVTKDDEVNTPQECIQLAKKYHGFFRVASKACVQAREFIFKWSLLQLVYIDNYADSYAKWSRMLLIIASNLNYDVGLRIFRQLSETKKLKMKEDPKYHYDRAPIRSGIDDKDNDNDARKYNDDSDNEDGSQENGEASDDYVWTNGRLDMVYEEPVLNSKKMTKDEEEMSVWLMYEMTRCYGCINRIMEEYLKRLLKADKIKMVRHNKSNDTYEMFVYNRESGVMSAEAIKTPFMLCQQFITSMTRRLERNFDFSGLHSYFQSMSCAYGMKLTTHRHLVLANGKTYDLYNCRFQPWSDEQVCTVLYVVMENIGELVRNKMEEYEDEEEYMDSILEELTSKTPDKFEYYFNRDLLMHPDDEACDVEMRDESEHSRKDKIEFLEARYTDTMNLSESRSKRALYTVVIIYLLTLRFLLKRHYYLWDPILSKALAASSEDDDGRPRMDATFRHNAEEVRFVIENKMPVLEMDEGGRRKFKQYTGGDKVANRQPYDRCNNDFILTSKFLTASNDLPYTPLYMSAEQSRIMIVPAVSAFIQDKGVLRRNLLQNLAADRYCRILFRNPYPTLMKDYVIRCNQEANVMFEQDTSNLHCRKTSFPQYYKDIFLDAFVMTVKQAPRCIPTQRWLVGNTDYIRSDYKEKMGAALCRILLEHVVPSMGGLENCSKTVNQLERYVANNRLLFDSYKRVIYAILKKGIVSRKGFRVMIKTLREFVRRQSTRTQR</sequence>
<proteinExistence type="predicted"/>
<gene>
    <name evidence="1" type="ORF">HPB47_009858</name>
</gene>
<evidence type="ECO:0000313" key="1">
    <source>
        <dbReference type="EMBL" id="KAG0412994.1"/>
    </source>
</evidence>
<comment type="caution">
    <text evidence="1">The sequence shown here is derived from an EMBL/GenBank/DDBJ whole genome shotgun (WGS) entry which is preliminary data.</text>
</comment>
<name>A0AC60P1B2_IXOPE</name>
<organism evidence="1 2">
    <name type="scientific">Ixodes persulcatus</name>
    <name type="common">Taiga tick</name>
    <dbReference type="NCBI Taxonomy" id="34615"/>
    <lineage>
        <taxon>Eukaryota</taxon>
        <taxon>Metazoa</taxon>
        <taxon>Ecdysozoa</taxon>
        <taxon>Arthropoda</taxon>
        <taxon>Chelicerata</taxon>
        <taxon>Arachnida</taxon>
        <taxon>Acari</taxon>
        <taxon>Parasitiformes</taxon>
        <taxon>Ixodida</taxon>
        <taxon>Ixodoidea</taxon>
        <taxon>Ixodidae</taxon>
        <taxon>Ixodinae</taxon>
        <taxon>Ixodes</taxon>
    </lineage>
</organism>
<dbReference type="Proteomes" id="UP000805193">
    <property type="component" value="Unassembled WGS sequence"/>
</dbReference>